<gene>
    <name evidence="2" type="ORF">SHI21_11205</name>
</gene>
<reference evidence="2 3" key="1">
    <citation type="submission" date="2023-11" db="EMBL/GenBank/DDBJ databases">
        <title>A Novel Polar Bacteriovorax (B. antarcticus) Isolated from the Biocrust in Antarctica.</title>
        <authorList>
            <person name="Mun W."/>
            <person name="Choi S.Y."/>
            <person name="Mitchell R.J."/>
        </authorList>
    </citation>
    <scope>NUCLEOTIDE SEQUENCE [LARGE SCALE GENOMIC DNA]</scope>
    <source>
        <strain evidence="2 3">PP10</strain>
    </source>
</reference>
<sequence>MKFCGYAIFLFMSLLLQNCDNNITIATAPSRHIASDFVEKINGKESISKGVSEFLSEEQNLHNKDLWGKHAFASGTDPKYVPEKNPKFPLPYYLIPESDAKFLYSKGLDAKIADQLYLLVSGVKYYKLFIHPESEDQFSFLKNAYRYIGPIETEFMASPTSSYSSLIVWNQSSKRKPFIVKVSLNKTADSISENEVERSIANQRVFEHIGSDKLAQMNVKIFPESGGLIFNRQTGSSSEKLGGQLIKEIPEEIISGKNKWFSFSALMSPNRQPHPLIIDVIKKSGLNSYAFFEEYMITSYLTMFENLSLKNGINFEPHSQNLVFETTPDLKPTGKWVLRDFGGVWTDPVAMAGNGGPLEVYMNAGSAAKYNLRGGRGNYISSYAFFYKRQVFDLLLAEVAKYDTSLTVAKVDELKGKIDKMYLRQINSYLKLNLKYAPDMSTYQKIEQIVLDQTTLDNKIKKKPLKDSSELRAFFERKKANQEWINLSSQTNGKTTYFLTDHAVYELIDNKIVGLALFNQIEIETYKTNEGMQDGFLKDFQYRPRVGCFGMIKNFFR</sequence>
<accession>A0ABU5VUP8</accession>
<dbReference type="EMBL" id="JAYGJQ010000002">
    <property type="protein sequence ID" value="MEA9356778.1"/>
    <property type="molecule type" value="Genomic_DNA"/>
</dbReference>
<evidence type="ECO:0000256" key="1">
    <source>
        <dbReference type="ARBA" id="ARBA00007832"/>
    </source>
</evidence>
<dbReference type="PANTHER" id="PTHR34384">
    <property type="entry name" value="L-2,3-DIAMINOPROPANOATE--CITRATE LIGASE"/>
    <property type="match status" value="1"/>
</dbReference>
<organism evidence="2 3">
    <name type="scientific">Bacteriovorax antarcticus</name>
    <dbReference type="NCBI Taxonomy" id="3088717"/>
    <lineage>
        <taxon>Bacteria</taxon>
        <taxon>Pseudomonadati</taxon>
        <taxon>Bdellovibrionota</taxon>
        <taxon>Bacteriovoracia</taxon>
        <taxon>Bacteriovoracales</taxon>
        <taxon>Bacteriovoracaceae</taxon>
        <taxon>Bacteriovorax</taxon>
    </lineage>
</organism>
<comment type="similarity">
    <text evidence="1">Belongs to the IucA/IucC family.</text>
</comment>
<evidence type="ECO:0000313" key="3">
    <source>
        <dbReference type="Proteomes" id="UP001302274"/>
    </source>
</evidence>
<keyword evidence="3" id="KW-1185">Reference proteome</keyword>
<name>A0ABU5VUP8_9BACT</name>
<evidence type="ECO:0000313" key="2">
    <source>
        <dbReference type="EMBL" id="MEA9356778.1"/>
    </source>
</evidence>
<dbReference type="InterPro" id="IPR037455">
    <property type="entry name" value="LucA/IucC-like"/>
</dbReference>
<dbReference type="PANTHER" id="PTHR34384:SF5">
    <property type="entry name" value="L-2,3-DIAMINOPROPANOATE--CITRATE LIGASE"/>
    <property type="match status" value="1"/>
</dbReference>
<dbReference type="Proteomes" id="UP001302274">
    <property type="component" value="Unassembled WGS sequence"/>
</dbReference>
<comment type="caution">
    <text evidence="2">The sequence shown here is derived from an EMBL/GenBank/DDBJ whole genome shotgun (WGS) entry which is preliminary data.</text>
</comment>
<proteinExistence type="inferred from homology"/>
<dbReference type="RefSeq" id="WP_323576675.1">
    <property type="nucleotide sequence ID" value="NZ_JAYGJQ010000002.1"/>
</dbReference>
<protein>
    <recommendedName>
        <fullName evidence="4">Siderophore synthetase component</fullName>
    </recommendedName>
</protein>
<dbReference type="Gene3D" id="1.10.510.40">
    <property type="match status" value="1"/>
</dbReference>
<evidence type="ECO:0008006" key="4">
    <source>
        <dbReference type="Google" id="ProtNLM"/>
    </source>
</evidence>